<reference evidence="2" key="1">
    <citation type="journal article" date="2020" name="Stud. Mycol.">
        <title>101 Dothideomycetes genomes: a test case for predicting lifestyles and emergence of pathogens.</title>
        <authorList>
            <person name="Haridas S."/>
            <person name="Albert R."/>
            <person name="Binder M."/>
            <person name="Bloem J."/>
            <person name="Labutti K."/>
            <person name="Salamov A."/>
            <person name="Andreopoulos B."/>
            <person name="Baker S."/>
            <person name="Barry K."/>
            <person name="Bills G."/>
            <person name="Bluhm B."/>
            <person name="Cannon C."/>
            <person name="Castanera R."/>
            <person name="Culley D."/>
            <person name="Daum C."/>
            <person name="Ezra D."/>
            <person name="Gonzalez J."/>
            <person name="Henrissat B."/>
            <person name="Kuo A."/>
            <person name="Liang C."/>
            <person name="Lipzen A."/>
            <person name="Lutzoni F."/>
            <person name="Magnuson J."/>
            <person name="Mondo S."/>
            <person name="Nolan M."/>
            <person name="Ohm R."/>
            <person name="Pangilinan J."/>
            <person name="Park H.-J."/>
            <person name="Ramirez L."/>
            <person name="Alfaro M."/>
            <person name="Sun H."/>
            <person name="Tritt A."/>
            <person name="Yoshinaga Y."/>
            <person name="Zwiers L.-H."/>
            <person name="Turgeon B."/>
            <person name="Goodwin S."/>
            <person name="Spatafora J."/>
            <person name="Crous P."/>
            <person name="Grigoriev I."/>
        </authorList>
    </citation>
    <scope>NUCLEOTIDE SEQUENCE</scope>
    <source>
        <strain evidence="2">CBS 121739</strain>
    </source>
</reference>
<evidence type="ECO:0000256" key="1">
    <source>
        <dbReference type="SAM" id="Phobius"/>
    </source>
</evidence>
<organism evidence="2 3">
    <name type="scientific">Pseudovirgaria hyperparasitica</name>
    <dbReference type="NCBI Taxonomy" id="470096"/>
    <lineage>
        <taxon>Eukaryota</taxon>
        <taxon>Fungi</taxon>
        <taxon>Dikarya</taxon>
        <taxon>Ascomycota</taxon>
        <taxon>Pezizomycotina</taxon>
        <taxon>Dothideomycetes</taxon>
        <taxon>Dothideomycetes incertae sedis</taxon>
        <taxon>Acrospermales</taxon>
        <taxon>Acrospermaceae</taxon>
        <taxon>Pseudovirgaria</taxon>
    </lineage>
</organism>
<dbReference type="EMBL" id="ML996565">
    <property type="protein sequence ID" value="KAF2762396.1"/>
    <property type="molecule type" value="Genomic_DNA"/>
</dbReference>
<keyword evidence="1" id="KW-0812">Transmembrane</keyword>
<sequence length="102" mass="11440">MRAKKEDGLVKIDEALTYLEVSSVESKPRDLRIVQESQVSWCRSVVLVVVVYVIIVVVALQAGQLLLLVMMDVAILGKKKREIVLYVSRSEEGRGGREIRGK</sequence>
<dbReference type="RefSeq" id="XP_033604847.1">
    <property type="nucleotide sequence ID" value="XM_033740167.1"/>
</dbReference>
<dbReference type="AlphaFoldDB" id="A0A6A6WJJ8"/>
<keyword evidence="1" id="KW-1133">Transmembrane helix</keyword>
<keyword evidence="3" id="KW-1185">Reference proteome</keyword>
<evidence type="ECO:0000313" key="2">
    <source>
        <dbReference type="EMBL" id="KAF2762396.1"/>
    </source>
</evidence>
<name>A0A6A6WJJ8_9PEZI</name>
<dbReference type="GeneID" id="54481221"/>
<dbReference type="Proteomes" id="UP000799437">
    <property type="component" value="Unassembled WGS sequence"/>
</dbReference>
<gene>
    <name evidence="2" type="ORF">EJ05DRAFT_251</name>
</gene>
<feature type="transmembrane region" description="Helical" evidence="1">
    <location>
        <begin position="45"/>
        <end position="71"/>
    </location>
</feature>
<accession>A0A6A6WJJ8</accession>
<proteinExistence type="predicted"/>
<evidence type="ECO:0000313" key="3">
    <source>
        <dbReference type="Proteomes" id="UP000799437"/>
    </source>
</evidence>
<keyword evidence="1" id="KW-0472">Membrane</keyword>
<protein>
    <submittedName>
        <fullName evidence="2">Uncharacterized protein</fullName>
    </submittedName>
</protein>